<feature type="transmembrane region" description="Helical" evidence="7">
    <location>
        <begin position="424"/>
        <end position="441"/>
    </location>
</feature>
<evidence type="ECO:0000256" key="7">
    <source>
        <dbReference type="SAM" id="Phobius"/>
    </source>
</evidence>
<evidence type="ECO:0000256" key="6">
    <source>
        <dbReference type="ARBA" id="ARBA00023136"/>
    </source>
</evidence>
<proteinExistence type="inferred from homology"/>
<comment type="similarity">
    <text evidence="2">Belongs to the polysaccharide synthase family.</text>
</comment>
<feature type="transmembrane region" description="Helical" evidence="7">
    <location>
        <begin position="334"/>
        <end position="356"/>
    </location>
</feature>
<evidence type="ECO:0000313" key="9">
    <source>
        <dbReference type="Proteomes" id="UP000274511"/>
    </source>
</evidence>
<dbReference type="PANTHER" id="PTHR30250:SF10">
    <property type="entry name" value="LIPOPOLYSACCHARIDE BIOSYNTHESIS PROTEIN WZXC"/>
    <property type="match status" value="1"/>
</dbReference>
<keyword evidence="6 7" id="KW-0472">Membrane</keyword>
<evidence type="ECO:0000256" key="5">
    <source>
        <dbReference type="ARBA" id="ARBA00022989"/>
    </source>
</evidence>
<evidence type="ECO:0000256" key="1">
    <source>
        <dbReference type="ARBA" id="ARBA00004651"/>
    </source>
</evidence>
<feature type="transmembrane region" description="Helical" evidence="7">
    <location>
        <begin position="246"/>
        <end position="272"/>
    </location>
</feature>
<dbReference type="AlphaFoldDB" id="A0A3N0UEH8"/>
<comment type="subcellular location">
    <subcellularLocation>
        <location evidence="1">Cell membrane</location>
        <topology evidence="1">Multi-pass membrane protein</topology>
    </subcellularLocation>
</comment>
<dbReference type="PANTHER" id="PTHR30250">
    <property type="entry name" value="PST FAMILY PREDICTED COLANIC ACID TRANSPORTER"/>
    <property type="match status" value="1"/>
</dbReference>
<feature type="transmembrane region" description="Helical" evidence="7">
    <location>
        <begin position="50"/>
        <end position="75"/>
    </location>
</feature>
<dbReference type="Pfam" id="PF13440">
    <property type="entry name" value="Polysacc_synt_3"/>
    <property type="match status" value="1"/>
</dbReference>
<feature type="transmembrane region" description="Helical" evidence="7">
    <location>
        <begin position="154"/>
        <end position="174"/>
    </location>
</feature>
<keyword evidence="3" id="KW-1003">Cell membrane</keyword>
<feature type="transmembrane region" description="Helical" evidence="7">
    <location>
        <begin position="453"/>
        <end position="473"/>
    </location>
</feature>
<keyword evidence="4 7" id="KW-0812">Transmembrane</keyword>
<dbReference type="CDD" id="cd13127">
    <property type="entry name" value="MATE_tuaB_like"/>
    <property type="match status" value="1"/>
</dbReference>
<comment type="caution">
    <text evidence="8">The sequence shown here is derived from an EMBL/GenBank/DDBJ whole genome shotgun (WGS) entry which is preliminary data.</text>
</comment>
<dbReference type="InterPro" id="IPR050833">
    <property type="entry name" value="Poly_Biosynth_Transport"/>
</dbReference>
<name>A0A3N0UEH8_9GAMM</name>
<protein>
    <submittedName>
        <fullName evidence="8">Colanic acid exporter</fullName>
    </submittedName>
</protein>
<feature type="transmembrane region" description="Helical" evidence="7">
    <location>
        <begin position="119"/>
        <end position="142"/>
    </location>
</feature>
<dbReference type="STRING" id="1172565.AU508_12550"/>
<feature type="transmembrane region" description="Helical" evidence="7">
    <location>
        <begin position="293"/>
        <end position="314"/>
    </location>
</feature>
<feature type="transmembrane region" description="Helical" evidence="7">
    <location>
        <begin position="21"/>
        <end position="44"/>
    </location>
</feature>
<evidence type="ECO:0000256" key="4">
    <source>
        <dbReference type="ARBA" id="ARBA00022692"/>
    </source>
</evidence>
<accession>A0A3N0UEH8</accession>
<dbReference type="GO" id="GO:0005886">
    <property type="term" value="C:plasma membrane"/>
    <property type="evidence" value="ECO:0007669"/>
    <property type="project" value="UniProtKB-SubCell"/>
</dbReference>
<evidence type="ECO:0000256" key="2">
    <source>
        <dbReference type="ARBA" id="ARBA00007430"/>
    </source>
</evidence>
<dbReference type="EMBL" id="RJUJ01000006">
    <property type="protein sequence ID" value="ROH81255.1"/>
    <property type="molecule type" value="Genomic_DNA"/>
</dbReference>
<feature type="transmembrane region" description="Helical" evidence="7">
    <location>
        <begin position="87"/>
        <end position="107"/>
    </location>
</feature>
<dbReference type="NCBIfam" id="NF007773">
    <property type="entry name" value="PRK10459.1"/>
    <property type="match status" value="1"/>
</dbReference>
<organism evidence="8 9">
    <name type="scientific">Lonsdalea populi</name>
    <dbReference type="NCBI Taxonomy" id="1172565"/>
    <lineage>
        <taxon>Bacteria</taxon>
        <taxon>Pseudomonadati</taxon>
        <taxon>Pseudomonadota</taxon>
        <taxon>Gammaproteobacteria</taxon>
        <taxon>Enterobacterales</taxon>
        <taxon>Pectobacteriaceae</taxon>
        <taxon>Lonsdalea</taxon>
    </lineage>
</organism>
<keyword evidence="5 7" id="KW-1133">Transmembrane helix</keyword>
<feature type="transmembrane region" description="Helical" evidence="7">
    <location>
        <begin position="363"/>
        <end position="381"/>
    </location>
</feature>
<sequence length="493" mass="54671">MLLFIINKEKNAMGLISNTKWVGFSQGFKIIVQLLNIVVLARMIPPQEYGLMAMALVVVNLATLVRDLGTSAAIIQRKELQDKTINAVFWLNIFMGLGVCLVVVLISPVVSSFFNQDKLVLILCLLSLSFPLGSSSAAHLALLERQSQFKKVAFIEITSSLFSFVVAVTLAVMGYGVMSLVAQVIVLNLMSTIQLWLASSWRPSFAHIWDKAELKSIFGFSANLTAFNFINYFSRNADSMIIGHYFSSLILGAYSLAYRIMLFPLQSLTFVASRALFPVLSRYQDEPEKIREVYYNVLYYILLLVVPLMMGIAILSKEFVLIVFGDKWAMTATILVWLAPTAIIQSILSTSGTLFMSKGRTDTLMILGVLGALLQVSAFMIGSRYDIVTFSQLYFIANILNFIPVIVCVRSLIGFSVVAFFKRILPILVSGALMVGGVYWVKTALSHSLTTEWVLAISILCGMASYTVAILLIDKTLRTTLTGVVRRKKKALI</sequence>
<reference evidence="8 9" key="1">
    <citation type="submission" date="2018-10" db="EMBL/GenBank/DDBJ databases">
        <title>New species genome.</title>
        <authorList>
            <person name="Li Y."/>
        </authorList>
    </citation>
    <scope>NUCLEOTIDE SEQUENCE [LARGE SCALE GENOMIC DNA]</scope>
    <source>
        <strain evidence="8 9">L6_4B</strain>
    </source>
</reference>
<dbReference type="Proteomes" id="UP000274511">
    <property type="component" value="Unassembled WGS sequence"/>
</dbReference>
<feature type="transmembrane region" description="Helical" evidence="7">
    <location>
        <begin position="393"/>
        <end position="412"/>
    </location>
</feature>
<evidence type="ECO:0000256" key="3">
    <source>
        <dbReference type="ARBA" id="ARBA00022475"/>
    </source>
</evidence>
<evidence type="ECO:0000313" key="8">
    <source>
        <dbReference type="EMBL" id="ROH81255.1"/>
    </source>
</evidence>
<gene>
    <name evidence="8" type="ORF">EC392_07480</name>
</gene>